<evidence type="ECO:0000313" key="3">
    <source>
        <dbReference type="EMBL" id="PKK90104.1"/>
    </source>
</evidence>
<proteinExistence type="predicted"/>
<dbReference type="Pfam" id="PF08241">
    <property type="entry name" value="Methyltransf_11"/>
    <property type="match status" value="1"/>
</dbReference>
<dbReference type="Proteomes" id="UP000233256">
    <property type="component" value="Unassembled WGS sequence"/>
</dbReference>
<dbReference type="PANTHER" id="PTHR44068">
    <property type="entry name" value="ZGC:194242"/>
    <property type="match status" value="1"/>
</dbReference>
<reference evidence="3 4" key="1">
    <citation type="journal article" date="2017" name="ISME J.">
        <title>Potential for microbial H2 and metal transformations associated with novel bacteria and archaea in deep terrestrial subsurface sediments.</title>
        <authorList>
            <person name="Hernsdorf A.W."/>
            <person name="Amano Y."/>
            <person name="Miyakawa K."/>
            <person name="Ise K."/>
            <person name="Suzuki Y."/>
            <person name="Anantharaman K."/>
            <person name="Probst A."/>
            <person name="Burstein D."/>
            <person name="Thomas B.C."/>
            <person name="Banfield J.F."/>
        </authorList>
    </citation>
    <scope>NUCLEOTIDE SEQUENCE [LARGE SCALE GENOMIC DNA]</scope>
    <source>
        <strain evidence="3">HGW-Wallbacteria-1</strain>
    </source>
</reference>
<comment type="caution">
    <text evidence="3">The sequence shown here is derived from an EMBL/GenBank/DDBJ whole genome shotgun (WGS) entry which is preliminary data.</text>
</comment>
<evidence type="ECO:0000256" key="1">
    <source>
        <dbReference type="ARBA" id="ARBA00022679"/>
    </source>
</evidence>
<organism evidence="3 4">
    <name type="scientific">Candidatus Wallbacteria bacterium HGW-Wallbacteria-1</name>
    <dbReference type="NCBI Taxonomy" id="2013854"/>
    <lineage>
        <taxon>Bacteria</taxon>
        <taxon>Candidatus Walliibacteriota</taxon>
    </lineage>
</organism>
<dbReference type="SUPFAM" id="SSF53335">
    <property type="entry name" value="S-adenosyl-L-methionine-dependent methyltransferases"/>
    <property type="match status" value="1"/>
</dbReference>
<dbReference type="GO" id="GO:0008757">
    <property type="term" value="F:S-adenosylmethionine-dependent methyltransferase activity"/>
    <property type="evidence" value="ECO:0007669"/>
    <property type="project" value="InterPro"/>
</dbReference>
<name>A0A2N1PP44_9BACT</name>
<protein>
    <recommendedName>
        <fullName evidence="2">Methyltransferase type 11 domain-containing protein</fullName>
    </recommendedName>
</protein>
<dbReference type="InterPro" id="IPR050447">
    <property type="entry name" value="Erg6_SMT_methyltransf"/>
</dbReference>
<dbReference type="InterPro" id="IPR029063">
    <property type="entry name" value="SAM-dependent_MTases_sf"/>
</dbReference>
<evidence type="ECO:0000313" key="4">
    <source>
        <dbReference type="Proteomes" id="UP000233256"/>
    </source>
</evidence>
<dbReference type="CDD" id="cd02440">
    <property type="entry name" value="AdoMet_MTases"/>
    <property type="match status" value="1"/>
</dbReference>
<dbReference type="InterPro" id="IPR013216">
    <property type="entry name" value="Methyltransf_11"/>
</dbReference>
<feature type="domain" description="Methyltransferase type 11" evidence="2">
    <location>
        <begin position="54"/>
        <end position="148"/>
    </location>
</feature>
<accession>A0A2N1PP44</accession>
<dbReference type="Gene3D" id="3.40.50.150">
    <property type="entry name" value="Vaccinia Virus protein VP39"/>
    <property type="match status" value="1"/>
</dbReference>
<sequence>MANDIIVNSLGTVKGVSYVGVTETPETRASSEQIGRLFRRYHFAFLDVADKDVLEVACGAGMGLGYLARRARRVVGGDIDPALVESTKINYSSRANVEVMELDAMNLPFEDDSFDLVILFEAIYYLPAPEIFLREAKRVLRKGGKLYICSANIEWDEFNPSPNSRRYFKAKDLVVMMRECGFETELYGDCPIQEKKLISKFVGVLKKMAVRFDLMPRTMKGKEFLKRIFFGELQSIPREINESMSPYIPLAKVENIAEPFTKFKVIFCVGRL</sequence>
<keyword evidence="1" id="KW-0808">Transferase</keyword>
<gene>
    <name evidence="3" type="ORF">CVV64_11345</name>
</gene>
<dbReference type="PANTHER" id="PTHR44068:SF11">
    <property type="entry name" value="GERANYL DIPHOSPHATE 2-C-METHYLTRANSFERASE"/>
    <property type="match status" value="1"/>
</dbReference>
<dbReference type="AlphaFoldDB" id="A0A2N1PP44"/>
<evidence type="ECO:0000259" key="2">
    <source>
        <dbReference type="Pfam" id="PF08241"/>
    </source>
</evidence>
<dbReference type="EMBL" id="PGXC01000008">
    <property type="protein sequence ID" value="PKK90104.1"/>
    <property type="molecule type" value="Genomic_DNA"/>
</dbReference>